<evidence type="ECO:0000313" key="6">
    <source>
        <dbReference type="EnsemblMetazoa" id="CJA02766.1"/>
    </source>
</evidence>
<reference evidence="7" key="1">
    <citation type="submission" date="2010-08" db="EMBL/GenBank/DDBJ databases">
        <authorList>
            <consortium name="Caenorhabditis japonica Sequencing Consortium"/>
            <person name="Wilson R.K."/>
        </authorList>
    </citation>
    <scope>NUCLEOTIDE SEQUENCE [LARGE SCALE GENOMIC DNA]</scope>
    <source>
        <strain evidence="7">DF5081</strain>
    </source>
</reference>
<evidence type="ECO:0000256" key="1">
    <source>
        <dbReference type="ARBA" id="ARBA00004613"/>
    </source>
</evidence>
<evidence type="ECO:0000256" key="2">
    <source>
        <dbReference type="ARBA" id="ARBA00010112"/>
    </source>
</evidence>
<dbReference type="InterPro" id="IPR001534">
    <property type="entry name" value="Transthyretin-like"/>
</dbReference>
<reference evidence="6" key="2">
    <citation type="submission" date="2022-06" db="UniProtKB">
        <authorList>
            <consortium name="EnsemblMetazoa"/>
        </authorList>
    </citation>
    <scope>IDENTIFICATION</scope>
    <source>
        <strain evidence="6">DF5081</strain>
    </source>
</reference>
<dbReference type="EnsemblMetazoa" id="CJA02766.1">
    <property type="protein sequence ID" value="CJA02766.1"/>
    <property type="gene ID" value="WBGene00121970"/>
</dbReference>
<feature type="chain" id="PRO_5035788639" evidence="5">
    <location>
        <begin position="22"/>
        <end position="128"/>
    </location>
</feature>
<sequence length="128" mass="14636">MRSLFFASAILLVLIESKIQTVWVTGVTVCNKKPARADIDIKERDWFGPDDTLASTESSKDGKFSVMGRKNEFFTLDPYLVITHTCNVKKKGCKRISEYQVPKEMVGRHYKMSYVSLDIMTSNDKEKC</sequence>
<comment type="similarity">
    <text evidence="2">Belongs to the nematode transthyretin-like family.</text>
</comment>
<name>A0A8R1DHB0_CAEJA</name>
<dbReference type="PANTHER" id="PTHR21700">
    <property type="entry name" value="TRANSTHYRETIN-LIKE FAMILY PROTEIN-RELATED"/>
    <property type="match status" value="1"/>
</dbReference>
<dbReference type="PANTHER" id="PTHR21700:SF120">
    <property type="entry name" value="TRANSTHYRETIN-LIKE PROTEIN 15"/>
    <property type="match status" value="1"/>
</dbReference>
<dbReference type="OMA" id="CHRKTEY"/>
<accession>A0A8R1DHB0</accession>
<keyword evidence="7" id="KW-1185">Reference proteome</keyword>
<keyword evidence="3" id="KW-0964">Secreted</keyword>
<protein>
    <submittedName>
        <fullName evidence="6">Uncharacterized protein</fullName>
    </submittedName>
</protein>
<dbReference type="Proteomes" id="UP000005237">
    <property type="component" value="Unassembled WGS sequence"/>
</dbReference>
<evidence type="ECO:0000256" key="4">
    <source>
        <dbReference type="ARBA" id="ARBA00022729"/>
    </source>
</evidence>
<proteinExistence type="inferred from homology"/>
<dbReference type="Gene3D" id="2.60.40.3330">
    <property type="match status" value="1"/>
</dbReference>
<feature type="signal peptide" evidence="5">
    <location>
        <begin position="1"/>
        <end position="21"/>
    </location>
</feature>
<organism evidence="6 7">
    <name type="scientific">Caenorhabditis japonica</name>
    <dbReference type="NCBI Taxonomy" id="281687"/>
    <lineage>
        <taxon>Eukaryota</taxon>
        <taxon>Metazoa</taxon>
        <taxon>Ecdysozoa</taxon>
        <taxon>Nematoda</taxon>
        <taxon>Chromadorea</taxon>
        <taxon>Rhabditida</taxon>
        <taxon>Rhabditina</taxon>
        <taxon>Rhabditomorpha</taxon>
        <taxon>Rhabditoidea</taxon>
        <taxon>Rhabditidae</taxon>
        <taxon>Peloderinae</taxon>
        <taxon>Caenorhabditis</taxon>
    </lineage>
</organism>
<comment type="subcellular location">
    <subcellularLocation>
        <location evidence="1">Secreted</location>
    </subcellularLocation>
</comment>
<dbReference type="Pfam" id="PF01060">
    <property type="entry name" value="TTR-52"/>
    <property type="match status" value="1"/>
</dbReference>
<dbReference type="GO" id="GO:0009986">
    <property type="term" value="C:cell surface"/>
    <property type="evidence" value="ECO:0007669"/>
    <property type="project" value="InterPro"/>
</dbReference>
<evidence type="ECO:0000256" key="5">
    <source>
        <dbReference type="SAM" id="SignalP"/>
    </source>
</evidence>
<dbReference type="InterPro" id="IPR038479">
    <property type="entry name" value="Transthyretin-like_sf"/>
</dbReference>
<keyword evidence="4 5" id="KW-0732">Signal</keyword>
<dbReference type="AlphaFoldDB" id="A0A8R1DHB0"/>
<evidence type="ECO:0000313" key="7">
    <source>
        <dbReference type="Proteomes" id="UP000005237"/>
    </source>
</evidence>
<dbReference type="GO" id="GO:0005576">
    <property type="term" value="C:extracellular region"/>
    <property type="evidence" value="ECO:0007669"/>
    <property type="project" value="UniProtKB-SubCell"/>
</dbReference>
<evidence type="ECO:0000256" key="3">
    <source>
        <dbReference type="ARBA" id="ARBA00022525"/>
    </source>
</evidence>